<keyword evidence="3 7" id="KW-0812">Transmembrane</keyword>
<dbReference type="InterPro" id="IPR010619">
    <property type="entry name" value="ThrE-like_N"/>
</dbReference>
<evidence type="ECO:0000256" key="6">
    <source>
        <dbReference type="ARBA" id="ARBA00034125"/>
    </source>
</evidence>
<organism evidence="10 11">
    <name type="scientific">Bittarella massiliensis</name>
    <name type="common">ex Durand et al. 2017</name>
    <dbReference type="NCBI Taxonomy" id="1720313"/>
    <lineage>
        <taxon>Bacteria</taxon>
        <taxon>Bacillati</taxon>
        <taxon>Bacillota</taxon>
        <taxon>Clostridia</taxon>
        <taxon>Eubacteriales</taxon>
        <taxon>Oscillospiraceae</taxon>
        <taxon>Bittarella (ex Durand et al. 2017)</taxon>
    </lineage>
</organism>
<dbReference type="InterPro" id="IPR050539">
    <property type="entry name" value="ThrE_Dicarb/AminoAcid_Exp"/>
</dbReference>
<feature type="transmembrane region" description="Helical" evidence="7">
    <location>
        <begin position="236"/>
        <end position="257"/>
    </location>
</feature>
<dbReference type="Proteomes" id="UP000184089">
    <property type="component" value="Unassembled WGS sequence"/>
</dbReference>
<evidence type="ECO:0000256" key="1">
    <source>
        <dbReference type="ARBA" id="ARBA00004651"/>
    </source>
</evidence>
<evidence type="ECO:0000313" key="10">
    <source>
        <dbReference type="EMBL" id="SHF66543.1"/>
    </source>
</evidence>
<dbReference type="GO" id="GO:0022857">
    <property type="term" value="F:transmembrane transporter activity"/>
    <property type="evidence" value="ECO:0007669"/>
    <property type="project" value="InterPro"/>
</dbReference>
<proteinExistence type="inferred from homology"/>
<evidence type="ECO:0000259" key="8">
    <source>
        <dbReference type="Pfam" id="PF06738"/>
    </source>
</evidence>
<accession>A0AAQ1RUS5</accession>
<dbReference type="AlphaFoldDB" id="A0AAQ1RUS5"/>
<dbReference type="EMBL" id="FQVY01000001">
    <property type="protein sequence ID" value="SHF66543.1"/>
    <property type="molecule type" value="Genomic_DNA"/>
</dbReference>
<keyword evidence="12" id="KW-1185">Reference proteome</keyword>
<comment type="caution">
    <text evidence="10">The sequence shown here is derived from an EMBL/GenBank/DDBJ whole genome shotgun (WGS) entry which is preliminary data.</text>
</comment>
<dbReference type="Proteomes" id="UP000474718">
    <property type="component" value="Unassembled WGS sequence"/>
</dbReference>
<dbReference type="PANTHER" id="PTHR34390">
    <property type="entry name" value="UPF0442 PROTEIN YJJB-RELATED"/>
    <property type="match status" value="1"/>
</dbReference>
<evidence type="ECO:0000313" key="9">
    <source>
        <dbReference type="EMBL" id="MZL68604.1"/>
    </source>
</evidence>
<feature type="transmembrane region" description="Helical" evidence="7">
    <location>
        <begin position="120"/>
        <end position="137"/>
    </location>
</feature>
<evidence type="ECO:0000313" key="12">
    <source>
        <dbReference type="Proteomes" id="UP000474718"/>
    </source>
</evidence>
<name>A0AAQ1RUS5_9FIRM</name>
<reference evidence="11" key="1">
    <citation type="submission" date="2016-11" db="EMBL/GenBank/DDBJ databases">
        <authorList>
            <person name="Jaros S."/>
            <person name="Januszkiewicz K."/>
            <person name="Wedrychowicz H."/>
        </authorList>
    </citation>
    <scope>NUCLEOTIDE SEQUENCE [LARGE SCALE GENOMIC DNA]</scope>
    <source>
        <strain evidence="11">DSM 4029</strain>
    </source>
</reference>
<dbReference type="GO" id="GO:0015744">
    <property type="term" value="P:succinate transport"/>
    <property type="evidence" value="ECO:0007669"/>
    <property type="project" value="TreeGrafter"/>
</dbReference>
<evidence type="ECO:0000256" key="4">
    <source>
        <dbReference type="ARBA" id="ARBA00022989"/>
    </source>
</evidence>
<protein>
    <submittedName>
        <fullName evidence="9">Threonine/serine exporter family protein</fullName>
    </submittedName>
    <submittedName>
        <fullName evidence="10">Uncharacterized membrane protein YjjP, DUF1212 family</fullName>
    </submittedName>
</protein>
<feature type="transmembrane region" description="Helical" evidence="7">
    <location>
        <begin position="171"/>
        <end position="192"/>
    </location>
</feature>
<evidence type="ECO:0000313" key="11">
    <source>
        <dbReference type="Proteomes" id="UP000184089"/>
    </source>
</evidence>
<evidence type="ECO:0000256" key="5">
    <source>
        <dbReference type="ARBA" id="ARBA00023136"/>
    </source>
</evidence>
<dbReference type="RefSeq" id="WP_021659330.1">
    <property type="nucleotide sequence ID" value="NZ_FQVY01000001.1"/>
</dbReference>
<dbReference type="Pfam" id="PF06738">
    <property type="entry name" value="ThrE"/>
    <property type="match status" value="1"/>
</dbReference>
<evidence type="ECO:0000256" key="2">
    <source>
        <dbReference type="ARBA" id="ARBA00022475"/>
    </source>
</evidence>
<keyword evidence="5 7" id="KW-0472">Membrane</keyword>
<dbReference type="GO" id="GO:0005886">
    <property type="term" value="C:plasma membrane"/>
    <property type="evidence" value="ECO:0007669"/>
    <property type="project" value="UniProtKB-SubCell"/>
</dbReference>
<feature type="transmembrane region" description="Helical" evidence="7">
    <location>
        <begin position="198"/>
        <end position="216"/>
    </location>
</feature>
<comment type="subcellular location">
    <subcellularLocation>
        <location evidence="1">Cell membrane</location>
        <topology evidence="1">Multi-pass membrane protein</topology>
    </subcellularLocation>
</comment>
<evidence type="ECO:0000256" key="3">
    <source>
        <dbReference type="ARBA" id="ARBA00022692"/>
    </source>
</evidence>
<gene>
    <name evidence="9" type="ORF">GT747_02280</name>
    <name evidence="10" type="ORF">SAMN05444424_0254</name>
</gene>
<keyword evidence="4 7" id="KW-1133">Transmembrane helix</keyword>
<evidence type="ECO:0000256" key="7">
    <source>
        <dbReference type="SAM" id="Phobius"/>
    </source>
</evidence>
<reference evidence="10" key="2">
    <citation type="submission" date="2016-11" db="EMBL/GenBank/DDBJ databases">
        <authorList>
            <person name="Varghese N."/>
            <person name="Submissions S."/>
        </authorList>
    </citation>
    <scope>NUCLEOTIDE SEQUENCE</scope>
    <source>
        <strain evidence="10">DSM 4029</strain>
    </source>
</reference>
<reference evidence="9 12" key="3">
    <citation type="journal article" date="2019" name="Nat. Med.">
        <title>A library of human gut bacterial isolates paired with longitudinal multiomics data enables mechanistic microbiome research.</title>
        <authorList>
            <person name="Poyet M."/>
            <person name="Groussin M."/>
            <person name="Gibbons S.M."/>
            <person name="Avila-Pacheco J."/>
            <person name="Jiang X."/>
            <person name="Kearney S.M."/>
            <person name="Perrotta A.R."/>
            <person name="Berdy B."/>
            <person name="Zhao S."/>
            <person name="Lieberman T.D."/>
            <person name="Swanson P.K."/>
            <person name="Smith M."/>
            <person name="Roesemann S."/>
            <person name="Alexander J.E."/>
            <person name="Rich S.A."/>
            <person name="Livny J."/>
            <person name="Vlamakis H."/>
            <person name="Clish C."/>
            <person name="Bullock K."/>
            <person name="Deik A."/>
            <person name="Scott J."/>
            <person name="Pierce K.A."/>
            <person name="Xavier R.J."/>
            <person name="Alm E.J."/>
        </authorList>
    </citation>
    <scope>NUCLEOTIDE SEQUENCE [LARGE SCALE GENOMIC DNA]</scope>
    <source>
        <strain evidence="9 12">BIOML-A2</strain>
    </source>
</reference>
<comment type="similarity">
    <text evidence="6">Belongs to the ThrE exporter (TC 2.A.79) family.</text>
</comment>
<dbReference type="EMBL" id="WWVX01000001">
    <property type="protein sequence ID" value="MZL68604.1"/>
    <property type="molecule type" value="Genomic_DNA"/>
</dbReference>
<keyword evidence="2" id="KW-1003">Cell membrane</keyword>
<feature type="domain" description="Threonine/serine exporter-like N-terminal" evidence="8">
    <location>
        <begin position="14"/>
        <end position="252"/>
    </location>
</feature>
<dbReference type="PANTHER" id="PTHR34390:SF2">
    <property type="entry name" value="SUCCINATE TRANSPORTER SUBUNIT YJJP-RELATED"/>
    <property type="match status" value="1"/>
</dbReference>
<sequence>MQLTEGEMPQFTELLLEISGGLLAYGAEVYRVEESLQYIGAAYGLAGADVFAIPSHVILTLRLADGSAHTQSKRIFDRATDLDKVDRLNALCRRICRDRPGCAEIRRELDELRARPTYPLLWQVVSYGVAACAFALFFGGSPWDAACAFLVGAPLKLLAEGMRRLRGNAFFSNLVCALFGAASAHLLALAFPALHPDAIIIGMLMTLVPGIVFTNAMRDFMAGDCIAGMIKLTEAILIGAGIAVGVSVSLAVLRPLLGVAA</sequence>